<dbReference type="Gene3D" id="3.30.2350.10">
    <property type="entry name" value="Pseudouridine synthase"/>
    <property type="match status" value="1"/>
</dbReference>
<protein>
    <recommendedName>
        <fullName evidence="6">tRNA pseudouridine synthase C</fullName>
        <ecNumber evidence="5">5.4.99.26</ecNumber>
    </recommendedName>
    <alternativeName>
        <fullName evidence="8">tRNA pseudouridine(65) synthase</fullName>
    </alternativeName>
    <alternativeName>
        <fullName evidence="9">tRNA pseudouridylate synthase C</fullName>
    </alternativeName>
    <alternativeName>
        <fullName evidence="7">tRNA-uridine isomerase C</fullName>
    </alternativeName>
</protein>
<keyword evidence="1" id="KW-0819">tRNA processing</keyword>
<proteinExistence type="predicted"/>
<dbReference type="Pfam" id="PF00849">
    <property type="entry name" value="PseudoU_synth_2"/>
    <property type="match status" value="1"/>
</dbReference>
<dbReference type="GO" id="GO:0003723">
    <property type="term" value="F:RNA binding"/>
    <property type="evidence" value="ECO:0007669"/>
    <property type="project" value="InterPro"/>
</dbReference>
<keyword evidence="12" id="KW-1185">Reference proteome</keyword>
<feature type="domain" description="Pseudouridine synthase RsuA/RluA-like" evidence="10">
    <location>
        <begin position="12"/>
        <end position="165"/>
    </location>
</feature>
<accession>A0A1M7LYX9</accession>
<dbReference type="AlphaFoldDB" id="A0A1M7LYX9"/>
<dbReference type="EMBL" id="FRCY01000004">
    <property type="protein sequence ID" value="SHM83600.1"/>
    <property type="molecule type" value="Genomic_DNA"/>
</dbReference>
<evidence type="ECO:0000256" key="8">
    <source>
        <dbReference type="ARBA" id="ARBA00041975"/>
    </source>
</evidence>
<dbReference type="InterPro" id="IPR020103">
    <property type="entry name" value="PsdUridine_synth_cat_dom_sf"/>
</dbReference>
<dbReference type="InterPro" id="IPR050188">
    <property type="entry name" value="RluA_PseudoU_synthase"/>
</dbReference>
<dbReference type="EC" id="5.4.99.26" evidence="5"/>
<dbReference type="GO" id="GO:0160149">
    <property type="term" value="F:tRNA pseudouridine(65) synthase activity"/>
    <property type="evidence" value="ECO:0007669"/>
    <property type="project" value="UniProtKB-EC"/>
</dbReference>
<dbReference type="PANTHER" id="PTHR21600">
    <property type="entry name" value="MITOCHONDRIAL RNA PSEUDOURIDINE SYNTHASE"/>
    <property type="match status" value="1"/>
</dbReference>
<gene>
    <name evidence="11" type="ORF">SAMN04488057_1047</name>
</gene>
<dbReference type="OrthoDB" id="835205at2"/>
<dbReference type="PANTHER" id="PTHR21600:SF56">
    <property type="entry name" value="TRNA PSEUDOURIDINE SYNTHASE C"/>
    <property type="match status" value="1"/>
</dbReference>
<evidence type="ECO:0000256" key="9">
    <source>
        <dbReference type="ARBA" id="ARBA00043049"/>
    </source>
</evidence>
<dbReference type="InterPro" id="IPR006224">
    <property type="entry name" value="PsdUridine_synth_RluA-like_CS"/>
</dbReference>
<evidence type="ECO:0000256" key="6">
    <source>
        <dbReference type="ARBA" id="ARBA00040675"/>
    </source>
</evidence>
<dbReference type="InterPro" id="IPR006145">
    <property type="entry name" value="PsdUridine_synth_RsuA/RluA"/>
</dbReference>
<evidence type="ECO:0000256" key="5">
    <source>
        <dbReference type="ARBA" id="ARBA00038943"/>
    </source>
</evidence>
<comment type="function">
    <text evidence="4">Responsible for synthesis of pseudouridine from uracil-65 in transfer RNAs.</text>
</comment>
<comment type="catalytic activity">
    <reaction evidence="3">
        <text>uridine(65) in tRNA = pseudouridine(65) in tRNA</text>
        <dbReference type="Rhea" id="RHEA:42536"/>
        <dbReference type="Rhea" id="RHEA-COMP:10103"/>
        <dbReference type="Rhea" id="RHEA-COMP:10104"/>
        <dbReference type="ChEBI" id="CHEBI:65314"/>
        <dbReference type="ChEBI" id="CHEBI:65315"/>
        <dbReference type="EC" id="5.4.99.26"/>
    </reaction>
</comment>
<evidence type="ECO:0000313" key="11">
    <source>
        <dbReference type="EMBL" id="SHM83600.1"/>
    </source>
</evidence>
<evidence type="ECO:0000256" key="2">
    <source>
        <dbReference type="ARBA" id="ARBA00023235"/>
    </source>
</evidence>
<organism evidence="11 12">
    <name type="scientific">Cyclobacterium lianum</name>
    <dbReference type="NCBI Taxonomy" id="388280"/>
    <lineage>
        <taxon>Bacteria</taxon>
        <taxon>Pseudomonadati</taxon>
        <taxon>Bacteroidota</taxon>
        <taxon>Cytophagia</taxon>
        <taxon>Cytophagales</taxon>
        <taxon>Cyclobacteriaceae</taxon>
        <taxon>Cyclobacterium</taxon>
    </lineage>
</organism>
<dbReference type="RefSeq" id="WP_073093842.1">
    <property type="nucleotide sequence ID" value="NZ_FRCY01000004.1"/>
</dbReference>
<dbReference type="PROSITE" id="PS01129">
    <property type="entry name" value="PSI_RLU"/>
    <property type="match status" value="1"/>
</dbReference>
<dbReference type="Proteomes" id="UP000184513">
    <property type="component" value="Unassembled WGS sequence"/>
</dbReference>
<sequence length="238" mass="27856">MDELPVLYEDDHYLAVHKPVGVLVHKTPLERDPAAKFAVQILRKQVGYKVYPLHRIDRPTSGILLFAKNQLAASALQPQFAGTGIKKYYLSIVRGYLPEAHGLIDHPLAKDLVHELQPAVTEYWRLSETEIPYASSNRYATSRYALVKVYPHTGRMHQIRRHFAHIRHYVIGDRTHGDNKQNRFFERHFNMHLMLLHAWKMEFSHPFLLKDIKITARPPEHFEEMASKLGWKLTNFNY</sequence>
<dbReference type="STRING" id="388280.SAMN04488057_1047"/>
<name>A0A1M7LYX9_9BACT</name>
<dbReference type="SUPFAM" id="SSF55120">
    <property type="entry name" value="Pseudouridine synthase"/>
    <property type="match status" value="1"/>
</dbReference>
<evidence type="ECO:0000256" key="7">
    <source>
        <dbReference type="ARBA" id="ARBA00041803"/>
    </source>
</evidence>
<evidence type="ECO:0000256" key="1">
    <source>
        <dbReference type="ARBA" id="ARBA00022694"/>
    </source>
</evidence>
<evidence type="ECO:0000259" key="10">
    <source>
        <dbReference type="Pfam" id="PF00849"/>
    </source>
</evidence>
<reference evidence="11 12" key="1">
    <citation type="submission" date="2016-11" db="EMBL/GenBank/DDBJ databases">
        <authorList>
            <person name="Jaros S."/>
            <person name="Januszkiewicz K."/>
            <person name="Wedrychowicz H."/>
        </authorList>
    </citation>
    <scope>NUCLEOTIDE SEQUENCE [LARGE SCALE GENOMIC DNA]</scope>
    <source>
        <strain evidence="11 12">CGMCC 1.6102</strain>
    </source>
</reference>
<dbReference type="GO" id="GO:0008033">
    <property type="term" value="P:tRNA processing"/>
    <property type="evidence" value="ECO:0007669"/>
    <property type="project" value="UniProtKB-KW"/>
</dbReference>
<evidence type="ECO:0000313" key="12">
    <source>
        <dbReference type="Proteomes" id="UP000184513"/>
    </source>
</evidence>
<dbReference type="GO" id="GO:0000455">
    <property type="term" value="P:enzyme-directed rRNA pseudouridine synthesis"/>
    <property type="evidence" value="ECO:0007669"/>
    <property type="project" value="TreeGrafter"/>
</dbReference>
<keyword evidence="2" id="KW-0413">Isomerase</keyword>
<evidence type="ECO:0000256" key="3">
    <source>
        <dbReference type="ARBA" id="ARBA00036607"/>
    </source>
</evidence>
<evidence type="ECO:0000256" key="4">
    <source>
        <dbReference type="ARBA" id="ARBA00037670"/>
    </source>
</evidence>